<evidence type="ECO:0008006" key="3">
    <source>
        <dbReference type="Google" id="ProtNLM"/>
    </source>
</evidence>
<keyword evidence="2" id="KW-1185">Reference proteome</keyword>
<dbReference type="Proteomes" id="UP000263486">
    <property type="component" value="Unassembled WGS sequence"/>
</dbReference>
<comment type="caution">
    <text evidence="1">The sequence shown here is derived from an EMBL/GenBank/DDBJ whole genome shotgun (WGS) entry which is preliminary data.</text>
</comment>
<protein>
    <recommendedName>
        <fullName evidence="3">DUF2993 domain-containing protein</fullName>
    </recommendedName>
</protein>
<name>A0ABX9KKB9_9FUSO</name>
<accession>A0ABX9KKB9</accession>
<sequence length="196" mass="22068">MEEIKIKKQLLVLVFIIFFSLSMASDISVQLSEKAINSFAAAISPLEFRKEIKVLDQKTMAQYSINDMVVDLKKDQIYVKGNLNLNLNGSTLDAVINGKLEPVLDDKTGILSLKLAKVNIVGLEFLKLDKVIKKDFSIPLKITDLKPIKIKKSEGQYQEIYPKITNENIIVADKLITIRGDISFKKGETVIKTEVR</sequence>
<reference evidence="1 2" key="1">
    <citation type="submission" date="2018-08" db="EMBL/GenBank/DDBJ databases">
        <title>Draft genome sequence of Psychrilyobacter sp. strain SD5 isolated from Black Sea water.</title>
        <authorList>
            <person name="Yadav S."/>
            <person name="Villanueva L."/>
            <person name="Damste J.S.S."/>
        </authorList>
    </citation>
    <scope>NUCLEOTIDE SEQUENCE [LARGE SCALE GENOMIC DNA]</scope>
    <source>
        <strain evidence="1 2">SD5</strain>
    </source>
</reference>
<proteinExistence type="predicted"/>
<evidence type="ECO:0000313" key="2">
    <source>
        <dbReference type="Proteomes" id="UP000263486"/>
    </source>
</evidence>
<evidence type="ECO:0000313" key="1">
    <source>
        <dbReference type="EMBL" id="REI42720.1"/>
    </source>
</evidence>
<dbReference type="RefSeq" id="WP_114641343.1">
    <property type="nucleotide sequence ID" value="NZ_JAACIO010000003.1"/>
</dbReference>
<organism evidence="1 2">
    <name type="scientific">Psychrilyobacter piezotolerans</name>
    <dbReference type="NCBI Taxonomy" id="2293438"/>
    <lineage>
        <taxon>Bacteria</taxon>
        <taxon>Fusobacteriati</taxon>
        <taxon>Fusobacteriota</taxon>
        <taxon>Fusobacteriia</taxon>
        <taxon>Fusobacteriales</taxon>
        <taxon>Fusobacteriaceae</taxon>
        <taxon>Psychrilyobacter</taxon>
    </lineage>
</organism>
<dbReference type="EMBL" id="QUAJ01000003">
    <property type="protein sequence ID" value="REI42720.1"/>
    <property type="molecule type" value="Genomic_DNA"/>
</dbReference>
<gene>
    <name evidence="1" type="ORF">DYH56_02845</name>
</gene>